<proteinExistence type="predicted"/>
<sequence>MSFNSQRIRRMRRLARDAEVRESEELFV</sequence>
<organism evidence="1">
    <name type="scientific">marine metagenome</name>
    <dbReference type="NCBI Taxonomy" id="408172"/>
    <lineage>
        <taxon>unclassified sequences</taxon>
        <taxon>metagenomes</taxon>
        <taxon>ecological metagenomes</taxon>
    </lineage>
</organism>
<reference evidence="1" key="1">
    <citation type="submission" date="2018-05" db="EMBL/GenBank/DDBJ databases">
        <authorList>
            <person name="Lanie J.A."/>
            <person name="Ng W.-L."/>
            <person name="Kazmierczak K.M."/>
            <person name="Andrzejewski T.M."/>
            <person name="Davidsen T.M."/>
            <person name="Wayne K.J."/>
            <person name="Tettelin H."/>
            <person name="Glass J.I."/>
            <person name="Rusch D."/>
            <person name="Podicherti R."/>
            <person name="Tsui H.-C.T."/>
            <person name="Winkler M.E."/>
        </authorList>
    </citation>
    <scope>NUCLEOTIDE SEQUENCE</scope>
</reference>
<name>A0A382GJA1_9ZZZZ</name>
<gene>
    <name evidence="1" type="ORF">METZ01_LOCUS228072</name>
</gene>
<accession>A0A382GJA1</accession>
<dbReference type="EMBL" id="UINC01055855">
    <property type="protein sequence ID" value="SVB75218.1"/>
    <property type="molecule type" value="Genomic_DNA"/>
</dbReference>
<evidence type="ECO:0000313" key="1">
    <source>
        <dbReference type="EMBL" id="SVB75218.1"/>
    </source>
</evidence>
<protein>
    <submittedName>
        <fullName evidence="1">Uncharacterized protein</fullName>
    </submittedName>
</protein>
<dbReference type="AlphaFoldDB" id="A0A382GJA1"/>
<feature type="non-terminal residue" evidence="1">
    <location>
        <position position="28"/>
    </location>
</feature>